<comment type="caution">
    <text evidence="1">The sequence shown here is derived from an EMBL/GenBank/DDBJ whole genome shotgun (WGS) entry which is preliminary data.</text>
</comment>
<dbReference type="InterPro" id="IPR012341">
    <property type="entry name" value="6hp_glycosidase-like_sf"/>
</dbReference>
<organism evidence="1 2">
    <name type="scientific">Brachybacterium tyrofermentans</name>
    <dbReference type="NCBI Taxonomy" id="47848"/>
    <lineage>
        <taxon>Bacteria</taxon>
        <taxon>Bacillati</taxon>
        <taxon>Actinomycetota</taxon>
        <taxon>Actinomycetes</taxon>
        <taxon>Micrococcales</taxon>
        <taxon>Dermabacteraceae</taxon>
        <taxon>Brachybacterium</taxon>
    </lineage>
</organism>
<evidence type="ECO:0008006" key="3">
    <source>
        <dbReference type="Google" id="ProtNLM"/>
    </source>
</evidence>
<accession>A0ABW0FEV1</accession>
<gene>
    <name evidence="1" type="ORF">ACFPK8_03585</name>
</gene>
<dbReference type="GeneID" id="303298457"/>
<protein>
    <recommendedName>
        <fullName evidence="3">Glycoside hydrolase family 15</fullName>
    </recommendedName>
</protein>
<evidence type="ECO:0000313" key="2">
    <source>
        <dbReference type="Proteomes" id="UP001595937"/>
    </source>
</evidence>
<evidence type="ECO:0000313" key="1">
    <source>
        <dbReference type="EMBL" id="MFC5296579.1"/>
    </source>
</evidence>
<reference evidence="2" key="1">
    <citation type="journal article" date="2019" name="Int. J. Syst. Evol. Microbiol.">
        <title>The Global Catalogue of Microorganisms (GCM) 10K type strain sequencing project: providing services to taxonomists for standard genome sequencing and annotation.</title>
        <authorList>
            <consortium name="The Broad Institute Genomics Platform"/>
            <consortium name="The Broad Institute Genome Sequencing Center for Infectious Disease"/>
            <person name="Wu L."/>
            <person name="Ma J."/>
        </authorList>
    </citation>
    <scope>NUCLEOTIDE SEQUENCE [LARGE SCALE GENOMIC DNA]</scope>
    <source>
        <strain evidence="2">CGMCC 1.16455</strain>
    </source>
</reference>
<dbReference type="SUPFAM" id="SSF48208">
    <property type="entry name" value="Six-hairpin glycosidases"/>
    <property type="match status" value="1"/>
</dbReference>
<dbReference type="InterPro" id="IPR008928">
    <property type="entry name" value="6-hairpin_glycosidase_sf"/>
</dbReference>
<dbReference type="Gene3D" id="1.50.10.10">
    <property type="match status" value="1"/>
</dbReference>
<dbReference type="PANTHER" id="PTHR31616">
    <property type="entry name" value="TREHALASE"/>
    <property type="match status" value="1"/>
</dbReference>
<dbReference type="PANTHER" id="PTHR31616:SF0">
    <property type="entry name" value="GLUCAN 1,4-ALPHA-GLUCOSIDASE"/>
    <property type="match status" value="1"/>
</dbReference>
<dbReference type="InterPro" id="IPR006311">
    <property type="entry name" value="TAT_signal"/>
</dbReference>
<keyword evidence="2" id="KW-1185">Reference proteome</keyword>
<dbReference type="Proteomes" id="UP001595937">
    <property type="component" value="Unassembled WGS sequence"/>
</dbReference>
<proteinExistence type="predicted"/>
<dbReference type="PROSITE" id="PS51318">
    <property type="entry name" value="TAT"/>
    <property type="match status" value="1"/>
</dbReference>
<name>A0ABW0FEV1_9MICO</name>
<dbReference type="RefSeq" id="WP_226849665.1">
    <property type="nucleotide sequence ID" value="NZ_BAAAIR010000046.1"/>
</dbReference>
<dbReference type="EMBL" id="JBHSLN010000012">
    <property type="protein sequence ID" value="MFC5296579.1"/>
    <property type="molecule type" value="Genomic_DNA"/>
</dbReference>
<sequence length="452" mass="48460">MHPRAREDPGSSHTSRRQALRAAGTVGALGVVGTGGYLTYRLAVPATDPRTVISLYSQTVAYAANQSRVLVRTPESMSELLPGTRLHSGLPTSSPVLRRAHDFWEGTASWRSRVDEAQEGHEMRAVLRDLAGSALRDLWVLADDLPAPVAGWSTSWRYIWPRDAAFCAVALARVGHVDRAIGVLTHLQSIQAEDGWFEARYAPGTDRAPDGRDRQFDGTGLVLWALSEVARTVPDADRPQLLEDFAPLISTTRDALLRETQDGTEMPPVSPDYWEVRERAVTLGLMASALAGLRAVGELTGDDKDQEAARSFSAVLTDSFGAHGFQRYRRRGGSDSALAVLDATGCHGVASAQQLLDLRQELARPGGGIAPGASWREDGVSWTPSTSLLALALARAGEVDAALEILGWLAAHRTDAGSLPEKVLFDGRPAAVAPLAWTAANVLLTLDALAST</sequence>